<dbReference type="Pfam" id="PF08376">
    <property type="entry name" value="NIT"/>
    <property type="match status" value="1"/>
</dbReference>
<feature type="compositionally biased region" description="Low complexity" evidence="6">
    <location>
        <begin position="797"/>
        <end position="816"/>
    </location>
</feature>
<evidence type="ECO:0000313" key="9">
    <source>
        <dbReference type="EMBL" id="CCH20961.1"/>
    </source>
</evidence>
<evidence type="ECO:0000256" key="1">
    <source>
        <dbReference type="ARBA" id="ARBA00000085"/>
    </source>
</evidence>
<dbReference type="InterPro" id="IPR036890">
    <property type="entry name" value="HATPase_C_sf"/>
</dbReference>
<dbReference type="Proteomes" id="UP000003448">
    <property type="component" value="Unassembled WGS sequence"/>
</dbReference>
<evidence type="ECO:0000256" key="6">
    <source>
        <dbReference type="SAM" id="MobiDB-lite"/>
    </source>
</evidence>
<keyword evidence="10" id="KW-1185">Reference proteome</keyword>
<dbReference type="Pfam" id="PF02518">
    <property type="entry name" value="HATPase_c"/>
    <property type="match status" value="1"/>
</dbReference>
<accession>I0LAW4</accession>
<keyword evidence="5" id="KW-0418">Kinase</keyword>
<dbReference type="InterPro" id="IPR010910">
    <property type="entry name" value="Nitrate/nitrite_sensing_bac"/>
</dbReference>
<name>I0LAW4_9ACTN</name>
<dbReference type="eggNOG" id="COG0642">
    <property type="taxonomic scope" value="Bacteria"/>
</dbReference>
<feature type="transmembrane region" description="Helical" evidence="7">
    <location>
        <begin position="301"/>
        <end position="328"/>
    </location>
</feature>
<dbReference type="InterPro" id="IPR013587">
    <property type="entry name" value="Nitrate/nitrite_sensing"/>
</dbReference>
<feature type="transmembrane region" description="Helical" evidence="7">
    <location>
        <begin position="12"/>
        <end position="30"/>
    </location>
</feature>
<sequence length="816" mass="86194">MRTRDWPIRSKLTALVVAPVTALLALWIFATTLTFGPALNLLSARTLLYDLGRPGEAVVTELQRERRLSVVQLAGTTELPALTEQRQRTDRAVAELRRRVDGEALRDAADDLLEDRVDRLVAALAALPTGRDFIDDGLMDRAGALGLYSGMVSAAFQAFSAMANLSDPAINRQALALTSLGRSRELLGQTDAMLAGVLTAGKFAEGEHALLVQAIGNQRWLTESAVADLPEAGRAAYQRLTESPAFTSLRAMQDALIGANRSGRPPVDAASWQASHDAVQQQLRDFELAEADGLTDRSVPMAVWILVRLAAAGVLGLAAVVVSVLVALRVGRTLVRRLSGVRTAALELAEHRLPDVVTRLRRGEQVDVAREAPPLEYGNDEIGEVGRAFTEVQRTAVQAAVDEVTLRRGLNEVFLNIARRSQGLVHRQLHLLDRMERRAEDPDELAELFQVDHLATRLRRHAEDLVILAGSAPGRGWRNPVAMVDLVRGAISEVEAYDRVDITTVQPVGVLGRAVGDIIHLLAELVENATAFSPPGTRVTITGEQVANGYVLEVTDQGLGMSAAALESANTRLASSPEFDPAQSARLGLFVVARLAARHAVRVRLRPSEAGGVTAVVLVPTDLVTTEPPAGPDPATLAAPSGDRRLARPARRGAVPRPRAGRTSAAVAATATDDLPTLALPTGPTPDRPPADAPAANGESSSDGTTDDLEGLPRRVRRRTPTAQPRSTVADAPTPRSPEEVRRVMAALQAGTARGRATVVAPGSTARGGTPGPATPVSRPDATPAAAGPAAAPPAAGPAAAPPTASEPPTATERDA</sequence>
<dbReference type="PROSITE" id="PS50906">
    <property type="entry name" value="NIT"/>
    <property type="match status" value="1"/>
</dbReference>
<organism evidence="9 10">
    <name type="scientific">Micromonospora lupini str. Lupac 08</name>
    <dbReference type="NCBI Taxonomy" id="1150864"/>
    <lineage>
        <taxon>Bacteria</taxon>
        <taxon>Bacillati</taxon>
        <taxon>Actinomycetota</taxon>
        <taxon>Actinomycetes</taxon>
        <taxon>Micromonosporales</taxon>
        <taxon>Micromonosporaceae</taxon>
        <taxon>Micromonospora</taxon>
    </lineage>
</organism>
<dbReference type="Gene3D" id="3.30.565.10">
    <property type="entry name" value="Histidine kinase-like ATPase, C-terminal domain"/>
    <property type="match status" value="1"/>
</dbReference>
<dbReference type="EC" id="2.7.13.3" evidence="2"/>
<protein>
    <recommendedName>
        <fullName evidence="2">histidine kinase</fullName>
        <ecNumber evidence="2">2.7.13.3</ecNumber>
    </recommendedName>
</protein>
<evidence type="ECO:0000256" key="5">
    <source>
        <dbReference type="ARBA" id="ARBA00022777"/>
    </source>
</evidence>
<feature type="compositionally biased region" description="Low complexity" evidence="6">
    <location>
        <begin position="652"/>
        <end position="682"/>
    </location>
</feature>
<dbReference type="InterPro" id="IPR050428">
    <property type="entry name" value="TCS_sensor_his_kinase"/>
</dbReference>
<keyword evidence="4" id="KW-0808">Transferase</keyword>
<comment type="caution">
    <text evidence="9">The sequence shown here is derived from an EMBL/GenBank/DDBJ whole genome shotgun (WGS) entry which is preliminary data.</text>
</comment>
<keyword evidence="7" id="KW-0812">Transmembrane</keyword>
<evidence type="ECO:0000256" key="2">
    <source>
        <dbReference type="ARBA" id="ARBA00012438"/>
    </source>
</evidence>
<dbReference type="PANTHER" id="PTHR45436:SF5">
    <property type="entry name" value="SENSOR HISTIDINE KINASE TRCS"/>
    <property type="match status" value="1"/>
</dbReference>
<reference evidence="10" key="1">
    <citation type="journal article" date="2012" name="J. Bacteriol.">
        <title>Genome Sequence of Micromonospora lupini Lupac 08, Isolated from Root Nodules of Lupinus angustifolius.</title>
        <authorList>
            <person name="Alonso-Vega P."/>
            <person name="Normand P."/>
            <person name="Bacigalupe R."/>
            <person name="Pujic P."/>
            <person name="Lajus A."/>
            <person name="Vallenet D."/>
            <person name="Carro L."/>
            <person name="Coll P."/>
            <person name="Trujillo M.E."/>
        </authorList>
    </citation>
    <scope>NUCLEOTIDE SEQUENCE [LARGE SCALE GENOMIC DNA]</scope>
    <source>
        <strain evidence="10">Lupac 08</strain>
    </source>
</reference>
<keyword evidence="3" id="KW-0597">Phosphoprotein</keyword>
<evidence type="ECO:0000313" key="10">
    <source>
        <dbReference type="Proteomes" id="UP000003448"/>
    </source>
</evidence>
<keyword evidence="7" id="KW-0472">Membrane</keyword>
<dbReference type="STRING" id="1150864.MILUP08_45855"/>
<dbReference type="GO" id="GO:0004673">
    <property type="term" value="F:protein histidine kinase activity"/>
    <property type="evidence" value="ECO:0007669"/>
    <property type="project" value="UniProtKB-EC"/>
</dbReference>
<dbReference type="SMART" id="SM00387">
    <property type="entry name" value="HATPase_c"/>
    <property type="match status" value="1"/>
</dbReference>
<dbReference type="PANTHER" id="PTHR45436">
    <property type="entry name" value="SENSOR HISTIDINE KINASE YKOH"/>
    <property type="match status" value="1"/>
</dbReference>
<dbReference type="AlphaFoldDB" id="I0LAW4"/>
<comment type="catalytic activity">
    <reaction evidence="1">
        <text>ATP + protein L-histidine = ADP + protein N-phospho-L-histidine.</text>
        <dbReference type="EC" id="2.7.13.3"/>
    </reaction>
</comment>
<dbReference type="Gene3D" id="6.10.340.10">
    <property type="match status" value="1"/>
</dbReference>
<evidence type="ECO:0000256" key="3">
    <source>
        <dbReference type="ARBA" id="ARBA00022553"/>
    </source>
</evidence>
<gene>
    <name evidence="9" type="ORF">MILUP08_45855</name>
</gene>
<evidence type="ECO:0000259" key="8">
    <source>
        <dbReference type="PROSITE" id="PS50906"/>
    </source>
</evidence>
<dbReference type="InterPro" id="IPR003594">
    <property type="entry name" value="HATPase_dom"/>
</dbReference>
<proteinExistence type="predicted"/>
<dbReference type="OrthoDB" id="4349881at2"/>
<feature type="compositionally biased region" description="Pro residues" evidence="6">
    <location>
        <begin position="683"/>
        <end position="692"/>
    </location>
</feature>
<dbReference type="GO" id="GO:0005886">
    <property type="term" value="C:plasma membrane"/>
    <property type="evidence" value="ECO:0007669"/>
    <property type="project" value="TreeGrafter"/>
</dbReference>
<dbReference type="RefSeq" id="WP_007464405.1">
    <property type="nucleotide sequence ID" value="NZ_HF570108.1"/>
</dbReference>
<dbReference type="SUPFAM" id="SSF55874">
    <property type="entry name" value="ATPase domain of HSP90 chaperone/DNA topoisomerase II/histidine kinase"/>
    <property type="match status" value="1"/>
</dbReference>
<feature type="domain" description="NIT" evidence="8">
    <location>
        <begin position="53"/>
        <end position="301"/>
    </location>
</feature>
<dbReference type="GO" id="GO:0000160">
    <property type="term" value="P:phosphorelay signal transduction system"/>
    <property type="evidence" value="ECO:0007669"/>
    <property type="project" value="TreeGrafter"/>
</dbReference>
<feature type="region of interest" description="Disordered" evidence="6">
    <location>
        <begin position="624"/>
        <end position="816"/>
    </location>
</feature>
<evidence type="ECO:0000256" key="4">
    <source>
        <dbReference type="ARBA" id="ARBA00022679"/>
    </source>
</evidence>
<dbReference type="EMBL" id="CAIE01000039">
    <property type="protein sequence ID" value="CCH20961.1"/>
    <property type="molecule type" value="Genomic_DNA"/>
</dbReference>
<keyword evidence="7" id="KW-1133">Transmembrane helix</keyword>
<evidence type="ECO:0000256" key="7">
    <source>
        <dbReference type="SAM" id="Phobius"/>
    </source>
</evidence>